<protein>
    <submittedName>
        <fullName evidence="2">DNA-binding protein</fullName>
    </submittedName>
</protein>
<dbReference type="CDD" id="cd11378">
    <property type="entry name" value="DUF296"/>
    <property type="match status" value="1"/>
</dbReference>
<dbReference type="PROSITE" id="PS51742">
    <property type="entry name" value="PPC"/>
    <property type="match status" value="1"/>
</dbReference>
<accession>A0ABS5EJT4</accession>
<feature type="domain" description="PPC" evidence="1">
    <location>
        <begin position="8"/>
        <end position="146"/>
    </location>
</feature>
<keyword evidence="2" id="KW-0238">DNA-binding</keyword>
<dbReference type="Proteomes" id="UP000698752">
    <property type="component" value="Unassembled WGS sequence"/>
</dbReference>
<dbReference type="GO" id="GO:0003677">
    <property type="term" value="F:DNA binding"/>
    <property type="evidence" value="ECO:0007669"/>
    <property type="project" value="UniProtKB-KW"/>
</dbReference>
<sequence length="147" mass="15771">MRSSILSADGGRRTHVVILDEGEDAVAALGSFAKEHRITAAQLTAIGAFSATEVAFWDTGAKQYRSGRVDRQAEVLSLVGDIVLDEHGEPACHIHVVLGLEDFSVRGGHLKSATVRPTLEVIVNESPAHLQRRFDPKLGLAVIVPQA</sequence>
<dbReference type="Gene3D" id="3.30.1330.80">
    <property type="entry name" value="Hypothetical protein, similar to alpha- acetolactate decarboxylase, domain 2"/>
    <property type="match status" value="1"/>
</dbReference>
<evidence type="ECO:0000313" key="2">
    <source>
        <dbReference type="EMBL" id="MBR0651230.1"/>
    </source>
</evidence>
<name>A0ABS5EJT4_9PROT</name>
<dbReference type="PANTHER" id="PTHR34988">
    <property type="entry name" value="PROTEIN, PUTATIVE-RELATED"/>
    <property type="match status" value="1"/>
</dbReference>
<keyword evidence="3" id="KW-1185">Reference proteome</keyword>
<dbReference type="Pfam" id="PF03479">
    <property type="entry name" value="PCC"/>
    <property type="match status" value="1"/>
</dbReference>
<organism evidence="2 3">
    <name type="scientific">Neoroseomonas terrae</name>
    <dbReference type="NCBI Taxonomy" id="424799"/>
    <lineage>
        <taxon>Bacteria</taxon>
        <taxon>Pseudomonadati</taxon>
        <taxon>Pseudomonadota</taxon>
        <taxon>Alphaproteobacteria</taxon>
        <taxon>Acetobacterales</taxon>
        <taxon>Acetobacteraceae</taxon>
        <taxon>Neoroseomonas</taxon>
    </lineage>
</organism>
<proteinExistence type="predicted"/>
<dbReference type="PANTHER" id="PTHR34988:SF1">
    <property type="entry name" value="DNA-BINDING PROTEIN"/>
    <property type="match status" value="1"/>
</dbReference>
<dbReference type="RefSeq" id="WP_211869899.1">
    <property type="nucleotide sequence ID" value="NZ_JAAEDI010000017.1"/>
</dbReference>
<evidence type="ECO:0000259" key="1">
    <source>
        <dbReference type="PROSITE" id="PS51742"/>
    </source>
</evidence>
<evidence type="ECO:0000313" key="3">
    <source>
        <dbReference type="Proteomes" id="UP000698752"/>
    </source>
</evidence>
<reference evidence="3" key="1">
    <citation type="journal article" date="2021" name="Syst. Appl. Microbiol.">
        <title>Roseomonas hellenica sp. nov., isolated from roots of wild-growing Alkanna tinctoria.</title>
        <authorList>
            <person name="Rat A."/>
            <person name="Naranjo H.D."/>
            <person name="Lebbe L."/>
            <person name="Cnockaert M."/>
            <person name="Krigas N."/>
            <person name="Grigoriadou K."/>
            <person name="Maloupa E."/>
            <person name="Willems A."/>
        </authorList>
    </citation>
    <scope>NUCLEOTIDE SEQUENCE [LARGE SCALE GENOMIC DNA]</scope>
    <source>
        <strain evidence="3">LMG 31159</strain>
    </source>
</reference>
<dbReference type="EMBL" id="JAAEDI010000017">
    <property type="protein sequence ID" value="MBR0651230.1"/>
    <property type="molecule type" value="Genomic_DNA"/>
</dbReference>
<comment type="caution">
    <text evidence="2">The sequence shown here is derived from an EMBL/GenBank/DDBJ whole genome shotgun (WGS) entry which is preliminary data.</text>
</comment>
<dbReference type="InterPro" id="IPR005175">
    <property type="entry name" value="PPC_dom"/>
</dbReference>
<dbReference type="SUPFAM" id="SSF117856">
    <property type="entry name" value="AF0104/ALDC/Ptd012-like"/>
    <property type="match status" value="1"/>
</dbReference>
<dbReference type="InterPro" id="IPR025707">
    <property type="entry name" value="DNA_bp_PD1"/>
</dbReference>
<dbReference type="PIRSF" id="PIRSF016702">
    <property type="entry name" value="DNA_bp_PD1"/>
    <property type="match status" value="1"/>
</dbReference>
<gene>
    <name evidence="2" type="ORF">GXW78_16280</name>
</gene>